<keyword evidence="8" id="KW-1185">Reference proteome</keyword>
<organism evidence="7 8">
    <name type="scientific">Ancylomarina subtilis</name>
    <dbReference type="NCBI Taxonomy" id="1639035"/>
    <lineage>
        <taxon>Bacteria</taxon>
        <taxon>Pseudomonadati</taxon>
        <taxon>Bacteroidota</taxon>
        <taxon>Bacteroidia</taxon>
        <taxon>Marinilabiliales</taxon>
        <taxon>Marinifilaceae</taxon>
        <taxon>Ancylomarina</taxon>
    </lineage>
</organism>
<dbReference type="PROSITE" id="PS51007">
    <property type="entry name" value="CYTC"/>
    <property type="match status" value="1"/>
</dbReference>
<protein>
    <submittedName>
        <fullName evidence="7">Cbb3-type cytochrome c oxidase subunit III</fullName>
    </submittedName>
</protein>
<keyword evidence="2 4" id="KW-0479">Metal-binding</keyword>
<evidence type="ECO:0000256" key="2">
    <source>
        <dbReference type="ARBA" id="ARBA00022723"/>
    </source>
</evidence>
<dbReference type="GO" id="GO:0046872">
    <property type="term" value="F:metal ion binding"/>
    <property type="evidence" value="ECO:0007669"/>
    <property type="project" value="UniProtKB-KW"/>
</dbReference>
<feature type="signal peptide" evidence="5">
    <location>
        <begin position="1"/>
        <end position="24"/>
    </location>
</feature>
<proteinExistence type="predicted"/>
<feature type="domain" description="Cytochrome c" evidence="6">
    <location>
        <begin position="53"/>
        <end position="139"/>
    </location>
</feature>
<evidence type="ECO:0000259" key="6">
    <source>
        <dbReference type="PROSITE" id="PS51007"/>
    </source>
</evidence>
<dbReference type="GO" id="GO:0009055">
    <property type="term" value="F:electron transfer activity"/>
    <property type="evidence" value="ECO:0007669"/>
    <property type="project" value="InterPro"/>
</dbReference>
<keyword evidence="5" id="KW-0732">Signal</keyword>
<evidence type="ECO:0000313" key="8">
    <source>
        <dbReference type="Proteomes" id="UP000293562"/>
    </source>
</evidence>
<name>A0A4Q7VLR5_9BACT</name>
<keyword evidence="3 4" id="KW-0408">Iron</keyword>
<evidence type="ECO:0000256" key="1">
    <source>
        <dbReference type="ARBA" id="ARBA00022617"/>
    </source>
</evidence>
<dbReference type="Gene3D" id="1.10.760.10">
    <property type="entry name" value="Cytochrome c-like domain"/>
    <property type="match status" value="1"/>
</dbReference>
<keyword evidence="1 4" id="KW-0349">Heme</keyword>
<dbReference type="Pfam" id="PF00034">
    <property type="entry name" value="Cytochrom_C"/>
    <property type="match status" value="1"/>
</dbReference>
<evidence type="ECO:0000256" key="3">
    <source>
        <dbReference type="ARBA" id="ARBA00023004"/>
    </source>
</evidence>
<dbReference type="Proteomes" id="UP000293562">
    <property type="component" value="Unassembled WGS sequence"/>
</dbReference>
<evidence type="ECO:0000256" key="4">
    <source>
        <dbReference type="PROSITE-ProRule" id="PRU00433"/>
    </source>
</evidence>
<dbReference type="InterPro" id="IPR009056">
    <property type="entry name" value="Cyt_c-like_dom"/>
</dbReference>
<evidence type="ECO:0000313" key="7">
    <source>
        <dbReference type="EMBL" id="RZT97231.1"/>
    </source>
</evidence>
<evidence type="ECO:0000256" key="5">
    <source>
        <dbReference type="SAM" id="SignalP"/>
    </source>
</evidence>
<comment type="caution">
    <text evidence="7">The sequence shown here is derived from an EMBL/GenBank/DDBJ whole genome shotgun (WGS) entry which is preliminary data.</text>
</comment>
<gene>
    <name evidence="7" type="ORF">EV201_1890</name>
</gene>
<dbReference type="RefSeq" id="WP_207224425.1">
    <property type="nucleotide sequence ID" value="NZ_SHKN01000001.1"/>
</dbReference>
<dbReference type="SUPFAM" id="SSF46626">
    <property type="entry name" value="Cytochrome c"/>
    <property type="match status" value="1"/>
</dbReference>
<accession>A0A4Q7VLR5</accession>
<feature type="chain" id="PRO_5020865403" evidence="5">
    <location>
        <begin position="25"/>
        <end position="139"/>
    </location>
</feature>
<sequence>MKKFKNIFLGLSLVLAGALFMAFALPQDKKMGGPWEIPAKYKTMKNTFKDDASLLKVGKMLYTKHCKSCHGSKGEGDGPKARSMKTAIPPFNSDKFQAQSDGVIYYQSIIGRDEMPNYEKKIADDEDRWALINYLRTLK</sequence>
<dbReference type="GO" id="GO:0020037">
    <property type="term" value="F:heme binding"/>
    <property type="evidence" value="ECO:0007669"/>
    <property type="project" value="InterPro"/>
</dbReference>
<dbReference type="AlphaFoldDB" id="A0A4Q7VLR5"/>
<reference evidence="7 8" key="1">
    <citation type="submission" date="2019-02" db="EMBL/GenBank/DDBJ databases">
        <title>Genomic Encyclopedia of Type Strains, Phase IV (KMG-IV): sequencing the most valuable type-strain genomes for metagenomic binning, comparative biology and taxonomic classification.</title>
        <authorList>
            <person name="Goeker M."/>
        </authorList>
    </citation>
    <scope>NUCLEOTIDE SEQUENCE [LARGE SCALE GENOMIC DNA]</scope>
    <source>
        <strain evidence="7 8">DSM 28825</strain>
    </source>
</reference>
<dbReference type="EMBL" id="SHKN01000001">
    <property type="protein sequence ID" value="RZT97231.1"/>
    <property type="molecule type" value="Genomic_DNA"/>
</dbReference>
<dbReference type="InterPro" id="IPR036909">
    <property type="entry name" value="Cyt_c-like_dom_sf"/>
</dbReference>